<dbReference type="AlphaFoldDB" id="A0A0F8YB67"/>
<proteinExistence type="predicted"/>
<accession>A0A0F8YB67</accession>
<dbReference type="InterPro" id="IPR003615">
    <property type="entry name" value="HNH_nuc"/>
</dbReference>
<evidence type="ECO:0000259" key="1">
    <source>
        <dbReference type="Pfam" id="PF13391"/>
    </source>
</evidence>
<gene>
    <name evidence="2" type="ORF">LCGC14_3165710</name>
</gene>
<dbReference type="EMBL" id="LAZR01070098">
    <property type="protein sequence ID" value="KKK45366.1"/>
    <property type="molecule type" value="Genomic_DNA"/>
</dbReference>
<comment type="caution">
    <text evidence="2">The sequence shown here is derived from an EMBL/GenBank/DDBJ whole genome shotgun (WGS) entry which is preliminary data.</text>
</comment>
<sequence length="88" mass="10138">PEQYGGPAHPRNGIPMSQDIHWAFDKGFFTLKENYEIIVHEEVRHDSALATINGKKIMLPEDTRAHPSLHSIGWHRENVYGLFTRMSI</sequence>
<reference evidence="2" key="1">
    <citation type="journal article" date="2015" name="Nature">
        <title>Complex archaea that bridge the gap between prokaryotes and eukaryotes.</title>
        <authorList>
            <person name="Spang A."/>
            <person name="Saw J.H."/>
            <person name="Jorgensen S.L."/>
            <person name="Zaremba-Niedzwiedzka K."/>
            <person name="Martijn J."/>
            <person name="Lind A.E."/>
            <person name="van Eijk R."/>
            <person name="Schleper C."/>
            <person name="Guy L."/>
            <person name="Ettema T.J."/>
        </authorList>
    </citation>
    <scope>NUCLEOTIDE SEQUENCE</scope>
</reference>
<protein>
    <recommendedName>
        <fullName evidence="1">HNH nuclease domain-containing protein</fullName>
    </recommendedName>
</protein>
<feature type="non-terminal residue" evidence="2">
    <location>
        <position position="1"/>
    </location>
</feature>
<feature type="domain" description="HNH nuclease" evidence="1">
    <location>
        <begin position="6"/>
        <end position="31"/>
    </location>
</feature>
<evidence type="ECO:0000313" key="2">
    <source>
        <dbReference type="EMBL" id="KKK45366.1"/>
    </source>
</evidence>
<dbReference type="Pfam" id="PF13391">
    <property type="entry name" value="HNH_2"/>
    <property type="match status" value="1"/>
</dbReference>
<name>A0A0F8YB67_9ZZZZ</name>
<organism evidence="2">
    <name type="scientific">marine sediment metagenome</name>
    <dbReference type="NCBI Taxonomy" id="412755"/>
    <lineage>
        <taxon>unclassified sequences</taxon>
        <taxon>metagenomes</taxon>
        <taxon>ecological metagenomes</taxon>
    </lineage>
</organism>